<dbReference type="GO" id="GO:0016705">
    <property type="term" value="F:oxidoreductase activity, acting on paired donors, with incorporation or reduction of molecular oxygen"/>
    <property type="evidence" value="ECO:0007669"/>
    <property type="project" value="InterPro"/>
</dbReference>
<dbReference type="PANTHER" id="PTHR43244">
    <property type="match status" value="1"/>
</dbReference>
<reference evidence="2 3" key="1">
    <citation type="journal article" date="2013" name="ISME J.">
        <title>A metabolic model for members of the genus Tetrasphaera involved in enhanced biological phosphorus removal.</title>
        <authorList>
            <person name="Kristiansen R."/>
            <person name="Nguyen H.T.T."/>
            <person name="Saunders A.M."/>
            <person name="Nielsen J.L."/>
            <person name="Wimmer R."/>
            <person name="Le V.Q."/>
            <person name="McIlroy S.J."/>
            <person name="Petrovski S."/>
            <person name="Seviour R.J."/>
            <person name="Calteau A."/>
            <person name="Nielsen K.L."/>
            <person name="Nielsen P.H."/>
        </authorList>
    </citation>
    <scope>NUCLEOTIDE SEQUENCE [LARGE SCALE GENOMIC DNA]</scope>
    <source>
        <strain evidence="2 3">Ben110</strain>
    </source>
</reference>
<dbReference type="RefSeq" id="WP_048698148.1">
    <property type="nucleotide sequence ID" value="NZ_HG764815.1"/>
</dbReference>
<name>W6K2P5_9MICO</name>
<dbReference type="Proteomes" id="UP000035763">
    <property type="component" value="Unassembled WGS sequence"/>
</dbReference>
<dbReference type="InterPro" id="IPR011251">
    <property type="entry name" value="Luciferase-like_dom"/>
</dbReference>
<dbReference type="OrthoDB" id="3284378at2"/>
<dbReference type="NCBIfam" id="TIGR03617">
    <property type="entry name" value="F420_MSMEG_2256"/>
    <property type="match status" value="1"/>
</dbReference>
<dbReference type="Gene3D" id="3.20.20.30">
    <property type="entry name" value="Luciferase-like domain"/>
    <property type="match status" value="1"/>
</dbReference>
<evidence type="ECO:0000259" key="1">
    <source>
        <dbReference type="Pfam" id="PF00296"/>
    </source>
</evidence>
<gene>
    <name evidence="2" type="ORF">BN11_1880008</name>
</gene>
<dbReference type="Pfam" id="PF00296">
    <property type="entry name" value="Bac_luciferase"/>
    <property type="match status" value="1"/>
</dbReference>
<dbReference type="SUPFAM" id="SSF51679">
    <property type="entry name" value="Bacterial luciferase-like"/>
    <property type="match status" value="1"/>
</dbReference>
<organism evidence="2 3">
    <name type="scientific">Nostocoides australiense Ben110</name>
    <dbReference type="NCBI Taxonomy" id="1193182"/>
    <lineage>
        <taxon>Bacteria</taxon>
        <taxon>Bacillati</taxon>
        <taxon>Actinomycetota</taxon>
        <taxon>Actinomycetes</taxon>
        <taxon>Micrococcales</taxon>
        <taxon>Intrasporangiaceae</taxon>
        <taxon>Nostocoides</taxon>
    </lineage>
</organism>
<accession>W6K2P5</accession>
<dbReference type="InterPro" id="IPR019919">
    <property type="entry name" value="Lucif-like_OxRdtase_MSMEG_2256"/>
</dbReference>
<evidence type="ECO:0000313" key="3">
    <source>
        <dbReference type="Proteomes" id="UP000035763"/>
    </source>
</evidence>
<sequence length="336" mass="35891">MRFDATFAGPPADVVAAVRSAEAGGFDGLGIAELQHDPFVTSTLACAAGTPLRIGTSVAIAFARSPMTVAQTAWDLQRLSGGRFALGLGSQIEPHITRRFSMPWGKPAARMREYIAAVQAIWAAWQDGTRLNFRGDFYTHTLMTPMFNPGPLRVARPRIFLAAVGPLMITVAAEAGDGLIVHPFTTHGYLADVIVPLVEEKLGERERSEFELIGQVMVATGHDEAQIAASVVAVKAQLAFYGSTPAYRPVLEHHGLGALGDELNTLSKRGQWAAMGELIDDATFEHFSVRGTPQVAGAELARRFGDRYDRLSLSFMAGADASLAGEVVSAARAAIS</sequence>
<proteinExistence type="predicted"/>
<dbReference type="STRING" id="1193182.BN11_1880008"/>
<dbReference type="PANTHER" id="PTHR43244:SF2">
    <property type="entry name" value="CONSERVED HYPOTHETICAL ALANINE AND PROLINE-RICH PROTEIN"/>
    <property type="match status" value="1"/>
</dbReference>
<dbReference type="AlphaFoldDB" id="W6K2P5"/>
<evidence type="ECO:0000313" key="2">
    <source>
        <dbReference type="EMBL" id="CCH72674.1"/>
    </source>
</evidence>
<dbReference type="InterPro" id="IPR050564">
    <property type="entry name" value="F420-G6PD/mer"/>
</dbReference>
<keyword evidence="3" id="KW-1185">Reference proteome</keyword>
<dbReference type="CDD" id="cd01097">
    <property type="entry name" value="Tetrahydromethanopterin_reductase"/>
    <property type="match status" value="1"/>
</dbReference>
<comment type="caution">
    <text evidence="2">The sequence shown here is derived from an EMBL/GenBank/DDBJ whole genome shotgun (WGS) entry which is preliminary data.</text>
</comment>
<dbReference type="InterPro" id="IPR036661">
    <property type="entry name" value="Luciferase-like_sf"/>
</dbReference>
<feature type="domain" description="Luciferase-like" evidence="1">
    <location>
        <begin position="10"/>
        <end position="301"/>
    </location>
</feature>
<protein>
    <recommendedName>
        <fullName evidence="1">Luciferase-like domain-containing protein</fullName>
    </recommendedName>
</protein>
<dbReference type="EMBL" id="CAJA01000099">
    <property type="protein sequence ID" value="CCH72674.1"/>
    <property type="molecule type" value="Genomic_DNA"/>
</dbReference>